<sequence length="333" mass="33718">MTLLARTLLTRPLRRGSRRLLAAACGGVLTAGVLSALGTAPAQAAPVCAGGGAPARLVGAVPGAALEGLTVDAAGRAYVTDLFSGQVFRFDRPGAPGRAIARVPSGGGGALAWAPDGTLLVGYGADPRVVVGDAVRQGAIARLNTRTNVLRPWVGGLSAADGMDVAANGTVYATNDFGNLIGRITPNGAVNAQWGSLPSANGAVLGRGDKWLYVSRTFTNPGVSRISTANPRVVQSLLTLGGADALAAPDGLTLDSRDRPVVPFNAGGQIVRITAPGSYCVLAQGLRLSSVLSYGRGDRGFSAGRLYRAGFDGRIYEIPGGFDAGAVAAFPGR</sequence>
<dbReference type="Gene3D" id="2.120.10.30">
    <property type="entry name" value="TolB, C-terminal domain"/>
    <property type="match status" value="1"/>
</dbReference>
<keyword evidence="1" id="KW-0732">Signal</keyword>
<dbReference type="EMBL" id="RKMH01000005">
    <property type="protein sequence ID" value="RPA63479.1"/>
    <property type="molecule type" value="Genomic_DNA"/>
</dbReference>
<evidence type="ECO:0000313" key="3">
    <source>
        <dbReference type="Proteomes" id="UP000267536"/>
    </source>
</evidence>
<feature type="signal peptide" evidence="1">
    <location>
        <begin position="1"/>
        <end position="44"/>
    </location>
</feature>
<organism evidence="2 3">
    <name type="scientific">Gordonia oryzae</name>
    <dbReference type="NCBI Taxonomy" id="2487349"/>
    <lineage>
        <taxon>Bacteria</taxon>
        <taxon>Bacillati</taxon>
        <taxon>Actinomycetota</taxon>
        <taxon>Actinomycetes</taxon>
        <taxon>Mycobacteriales</taxon>
        <taxon>Gordoniaceae</taxon>
        <taxon>Gordonia</taxon>
    </lineage>
</organism>
<evidence type="ECO:0000256" key="1">
    <source>
        <dbReference type="SAM" id="SignalP"/>
    </source>
</evidence>
<comment type="caution">
    <text evidence="2">The sequence shown here is derived from an EMBL/GenBank/DDBJ whole genome shotgun (WGS) entry which is preliminary data.</text>
</comment>
<dbReference type="Proteomes" id="UP000267536">
    <property type="component" value="Unassembled WGS sequence"/>
</dbReference>
<name>A0A3N4GKQ5_9ACTN</name>
<reference evidence="2 3" key="1">
    <citation type="submission" date="2018-11" db="EMBL/GenBank/DDBJ databases">
        <title>Draft genome sequence of Gordonia sp. RS15-1S isolated from rice stems.</title>
        <authorList>
            <person name="Muangham S."/>
        </authorList>
    </citation>
    <scope>NUCLEOTIDE SEQUENCE [LARGE SCALE GENOMIC DNA]</scope>
    <source>
        <strain evidence="2 3">RS15-1S</strain>
    </source>
</reference>
<protein>
    <recommendedName>
        <fullName evidence="4">SMP-30/Gluconolactonase/LRE-like region domain-containing protein</fullName>
    </recommendedName>
</protein>
<accession>A0A3N4GKQ5</accession>
<dbReference type="InterPro" id="IPR011042">
    <property type="entry name" value="6-blade_b-propeller_TolB-like"/>
</dbReference>
<evidence type="ECO:0000313" key="2">
    <source>
        <dbReference type="EMBL" id="RPA63479.1"/>
    </source>
</evidence>
<dbReference type="OrthoDB" id="4380790at2"/>
<dbReference type="AlphaFoldDB" id="A0A3N4GKQ5"/>
<dbReference type="SUPFAM" id="SSF63829">
    <property type="entry name" value="Calcium-dependent phosphotriesterase"/>
    <property type="match status" value="1"/>
</dbReference>
<feature type="chain" id="PRO_5018080420" description="SMP-30/Gluconolactonase/LRE-like region domain-containing protein" evidence="1">
    <location>
        <begin position="45"/>
        <end position="333"/>
    </location>
</feature>
<dbReference type="RefSeq" id="WP_123927981.1">
    <property type="nucleotide sequence ID" value="NZ_JBPSDP010000001.1"/>
</dbReference>
<evidence type="ECO:0008006" key="4">
    <source>
        <dbReference type="Google" id="ProtNLM"/>
    </source>
</evidence>
<proteinExistence type="predicted"/>
<gene>
    <name evidence="2" type="ORF">EF294_08245</name>
</gene>
<keyword evidence="3" id="KW-1185">Reference proteome</keyword>